<proteinExistence type="predicted"/>
<dbReference type="Gene3D" id="1.10.287.1490">
    <property type="match status" value="1"/>
</dbReference>
<feature type="compositionally biased region" description="Polar residues" evidence="2">
    <location>
        <begin position="706"/>
        <end position="717"/>
    </location>
</feature>
<accession>A0A6A6HWC3</accession>
<dbReference type="PANTHER" id="PTHR45615:SF80">
    <property type="entry name" value="GRIP DOMAIN-CONTAINING PROTEIN"/>
    <property type="match status" value="1"/>
</dbReference>
<organism evidence="3 4">
    <name type="scientific">Trematosphaeria pertusa</name>
    <dbReference type="NCBI Taxonomy" id="390896"/>
    <lineage>
        <taxon>Eukaryota</taxon>
        <taxon>Fungi</taxon>
        <taxon>Dikarya</taxon>
        <taxon>Ascomycota</taxon>
        <taxon>Pezizomycotina</taxon>
        <taxon>Dothideomycetes</taxon>
        <taxon>Pleosporomycetidae</taxon>
        <taxon>Pleosporales</taxon>
        <taxon>Massarineae</taxon>
        <taxon>Trematosphaeriaceae</taxon>
        <taxon>Trematosphaeria</taxon>
    </lineage>
</organism>
<protein>
    <submittedName>
        <fullName evidence="3">Uncharacterized protein</fullName>
    </submittedName>
</protein>
<keyword evidence="1" id="KW-0175">Coiled coil</keyword>
<keyword evidence="4" id="KW-1185">Reference proteome</keyword>
<feature type="compositionally biased region" description="Polar residues" evidence="2">
    <location>
        <begin position="75"/>
        <end position="116"/>
    </location>
</feature>
<dbReference type="Proteomes" id="UP000800094">
    <property type="component" value="Unassembled WGS sequence"/>
</dbReference>
<feature type="coiled-coil region" evidence="1">
    <location>
        <begin position="129"/>
        <end position="170"/>
    </location>
</feature>
<feature type="coiled-coil region" evidence="1">
    <location>
        <begin position="484"/>
        <end position="511"/>
    </location>
</feature>
<feature type="coiled-coil region" evidence="1">
    <location>
        <begin position="286"/>
        <end position="338"/>
    </location>
</feature>
<evidence type="ECO:0000313" key="4">
    <source>
        <dbReference type="Proteomes" id="UP000800094"/>
    </source>
</evidence>
<dbReference type="EMBL" id="ML987208">
    <property type="protein sequence ID" value="KAF2242219.1"/>
    <property type="molecule type" value="Genomic_DNA"/>
</dbReference>
<dbReference type="AlphaFoldDB" id="A0A6A6HWC3"/>
<reference evidence="3" key="1">
    <citation type="journal article" date="2020" name="Stud. Mycol.">
        <title>101 Dothideomycetes genomes: a test case for predicting lifestyles and emergence of pathogens.</title>
        <authorList>
            <person name="Haridas S."/>
            <person name="Albert R."/>
            <person name="Binder M."/>
            <person name="Bloem J."/>
            <person name="Labutti K."/>
            <person name="Salamov A."/>
            <person name="Andreopoulos B."/>
            <person name="Baker S."/>
            <person name="Barry K."/>
            <person name="Bills G."/>
            <person name="Bluhm B."/>
            <person name="Cannon C."/>
            <person name="Castanera R."/>
            <person name="Culley D."/>
            <person name="Daum C."/>
            <person name="Ezra D."/>
            <person name="Gonzalez J."/>
            <person name="Henrissat B."/>
            <person name="Kuo A."/>
            <person name="Liang C."/>
            <person name="Lipzen A."/>
            <person name="Lutzoni F."/>
            <person name="Magnuson J."/>
            <person name="Mondo S."/>
            <person name="Nolan M."/>
            <person name="Ohm R."/>
            <person name="Pangilinan J."/>
            <person name="Park H.-J."/>
            <person name="Ramirez L."/>
            <person name="Alfaro M."/>
            <person name="Sun H."/>
            <person name="Tritt A."/>
            <person name="Yoshinaga Y."/>
            <person name="Zwiers L.-H."/>
            <person name="Turgeon B."/>
            <person name="Goodwin S."/>
            <person name="Spatafora J."/>
            <person name="Crous P."/>
            <person name="Grigoriev I."/>
        </authorList>
    </citation>
    <scope>NUCLEOTIDE SEQUENCE</scope>
    <source>
        <strain evidence="3">CBS 122368</strain>
    </source>
</reference>
<feature type="compositionally biased region" description="Basic and acidic residues" evidence="2">
    <location>
        <begin position="696"/>
        <end position="705"/>
    </location>
</feature>
<evidence type="ECO:0000256" key="1">
    <source>
        <dbReference type="SAM" id="Coils"/>
    </source>
</evidence>
<dbReference type="GeneID" id="54587409"/>
<evidence type="ECO:0000313" key="3">
    <source>
        <dbReference type="EMBL" id="KAF2242219.1"/>
    </source>
</evidence>
<sequence length="764" mass="87215">MSIFNPDTEIMENTRYTVHVVTTKGRNRQGHEVETMHKVTIPPPGPTYTPPSSRFQSPMSASSASDASESLSASTFPHESTIRSTTPPRSPVLTATTSPECISNSPPTSTSSFHSDTISNVRLLDKEELEVTKLEAEKCERARKEAQRQVQALSIERDELAKELARKNEAYMGVQIECRAIGTERDELKKGLAKKDEEYVVQIGNIQKTLETEHSNIVEELRTDLDIRVQQKESELAALRNVLRELRQLTTNNETSFKDRIEGLEAEKGRLEADLHFNHATHKEALLEAARENERLRDVIVEYRDNASSSSAMAMVMTKDLVEENMALSEDNEKLRKENSTHDIIIADLHDQLVKASQDMSQQIQLCNDARGNASNMKVEKTKMEEKLRMKSKRVVQLRNELEAANRMLGIGEAWEMATTLDNASSLMDEFKQLHAKNINELKDAHMEIHRLQTQFANRSEELQIQKALANDFENQFDNLFLEEHNARAQLPQLEDKISELELKLQHRDSEVDRLSSRKPPSFLCTELKEKETEIERLCSERRPLDDHIAQLQDQNNEWSTTYEKDIGDAKKTARGCYEEFNRMVDEYEGRITALHRELGRPYPPPDEPIDMENVDRHMVRVLRELYEDPAIPEDIFPGEGEFLGGYAYAPVWDAFGKKYPHLKELACIRRDVRLAVPCVKAFTLEDARRVLKGKMEDENLKEESQGSTGEVQSTSPVFAEADAEDMEEGTVDERDFAGLTTTEYDELPSWAKGKWHALRSVVE</sequence>
<feature type="coiled-coil region" evidence="1">
    <location>
        <begin position="367"/>
        <end position="408"/>
    </location>
</feature>
<dbReference type="RefSeq" id="XP_033677223.1">
    <property type="nucleotide sequence ID" value="XM_033834079.1"/>
</dbReference>
<feature type="region of interest" description="Disordered" evidence="2">
    <location>
        <begin position="696"/>
        <end position="736"/>
    </location>
</feature>
<gene>
    <name evidence="3" type="ORF">BU26DRAFT_570905</name>
</gene>
<feature type="region of interest" description="Disordered" evidence="2">
    <location>
        <begin position="37"/>
        <end position="116"/>
    </location>
</feature>
<dbReference type="OrthoDB" id="10675834at2759"/>
<name>A0A6A6HWC3_9PLEO</name>
<feature type="compositionally biased region" description="Low complexity" evidence="2">
    <location>
        <begin position="50"/>
        <end position="74"/>
    </location>
</feature>
<evidence type="ECO:0000256" key="2">
    <source>
        <dbReference type="SAM" id="MobiDB-lite"/>
    </source>
</evidence>
<dbReference type="PANTHER" id="PTHR45615">
    <property type="entry name" value="MYOSIN HEAVY CHAIN, NON-MUSCLE"/>
    <property type="match status" value="1"/>
</dbReference>
<feature type="compositionally biased region" description="Acidic residues" evidence="2">
    <location>
        <begin position="722"/>
        <end position="731"/>
    </location>
</feature>
<feature type="coiled-coil region" evidence="1">
    <location>
        <begin position="222"/>
        <end position="252"/>
    </location>
</feature>